<dbReference type="EMBL" id="CP007806">
    <property type="protein sequence ID" value="AIG26822.1"/>
    <property type="molecule type" value="Genomic_DNA"/>
</dbReference>
<dbReference type="AlphaFoldDB" id="A0A075R2R2"/>
<dbReference type="HOGENOM" id="CLU_3180989_0_0_9"/>
<protein>
    <submittedName>
        <fullName evidence="1">Uncharacterized protein</fullName>
    </submittedName>
</protein>
<name>A0A075R2R2_BRELA</name>
<evidence type="ECO:0000313" key="2">
    <source>
        <dbReference type="Proteomes" id="UP000005850"/>
    </source>
</evidence>
<proteinExistence type="predicted"/>
<gene>
    <name evidence="1" type="ORF">BRLA_c025020</name>
</gene>
<sequence length="46" mass="5532">MIVFWTWLDVNDDEESSVDLDSEATKKYRISDTIKFMKLIQSVRDY</sequence>
<keyword evidence="2" id="KW-1185">Reference proteome</keyword>
<reference evidence="1 2" key="1">
    <citation type="journal article" date="2011" name="J. Bacteriol.">
        <title>Genome sequence of Brevibacillus laterosporus LMG 15441, a pathogen of invertebrates.</title>
        <authorList>
            <person name="Djukic M."/>
            <person name="Poehlein A."/>
            <person name="Thurmer A."/>
            <person name="Daniel R."/>
        </authorList>
    </citation>
    <scope>NUCLEOTIDE SEQUENCE [LARGE SCALE GENOMIC DNA]</scope>
    <source>
        <strain evidence="1 2">LMG 15441</strain>
    </source>
</reference>
<dbReference type="Proteomes" id="UP000005850">
    <property type="component" value="Chromosome"/>
</dbReference>
<dbReference type="KEGG" id="blr:BRLA_c025020"/>
<evidence type="ECO:0000313" key="1">
    <source>
        <dbReference type="EMBL" id="AIG26822.1"/>
    </source>
</evidence>
<dbReference type="STRING" id="1042163.BRLA_c025020"/>
<accession>A0A075R2R2</accession>
<organism evidence="1 2">
    <name type="scientific">Brevibacillus laterosporus LMG 15441</name>
    <dbReference type="NCBI Taxonomy" id="1042163"/>
    <lineage>
        <taxon>Bacteria</taxon>
        <taxon>Bacillati</taxon>
        <taxon>Bacillota</taxon>
        <taxon>Bacilli</taxon>
        <taxon>Bacillales</taxon>
        <taxon>Paenibacillaceae</taxon>
        <taxon>Brevibacillus</taxon>
    </lineage>
</organism>